<dbReference type="RefSeq" id="WP_153383813.1">
    <property type="nucleotide sequence ID" value="NZ_VDFM01000015.1"/>
</dbReference>
<gene>
    <name evidence="1" type="ORF">FHL02_09950</name>
</gene>
<dbReference type="OrthoDB" id="2248172at2"/>
<dbReference type="AlphaFoldDB" id="A0A5P0ZJW1"/>
<dbReference type="EMBL" id="VDFM01000015">
    <property type="protein sequence ID" value="MQS53342.1"/>
    <property type="molecule type" value="Genomic_DNA"/>
</dbReference>
<proteinExistence type="predicted"/>
<name>A0A5P0ZJW1_9LACO</name>
<dbReference type="Proteomes" id="UP000380386">
    <property type="component" value="Unassembled WGS sequence"/>
</dbReference>
<organism evidence="1 2">
    <name type="scientific">Companilactobacillus mishanensis</name>
    <dbReference type="NCBI Taxonomy" id="2486008"/>
    <lineage>
        <taxon>Bacteria</taxon>
        <taxon>Bacillati</taxon>
        <taxon>Bacillota</taxon>
        <taxon>Bacilli</taxon>
        <taxon>Lactobacillales</taxon>
        <taxon>Lactobacillaceae</taxon>
        <taxon>Companilactobacillus</taxon>
    </lineage>
</organism>
<reference evidence="1 2" key="1">
    <citation type="journal article" date="2019" name="Syst. Appl. Microbiol.">
        <title>Polyphasic characterization of two novel Lactobacillus spp. isolated from blown salami packages: Description of Lactobacillus halodurans sp. nov. and Lactobacillus salsicarnum sp. nov.</title>
        <authorList>
            <person name="Schuster J.A."/>
            <person name="Klingl A."/>
            <person name="Vogel R.F."/>
            <person name="Ehrmann M.A."/>
        </authorList>
    </citation>
    <scope>NUCLEOTIDE SEQUENCE [LARGE SCALE GENOMIC DNA]</scope>
    <source>
        <strain evidence="1 2">TMW 1.2118</strain>
    </source>
</reference>
<comment type="caution">
    <text evidence="1">The sequence shown here is derived from an EMBL/GenBank/DDBJ whole genome shotgun (WGS) entry which is preliminary data.</text>
</comment>
<accession>A0A5P0ZJW1</accession>
<evidence type="ECO:0000313" key="2">
    <source>
        <dbReference type="Proteomes" id="UP000380386"/>
    </source>
</evidence>
<evidence type="ECO:0000313" key="1">
    <source>
        <dbReference type="EMBL" id="MQS53342.1"/>
    </source>
</evidence>
<sequence>MLKESKVLIENFDKFFLRKYKWRYHLMIVNNHYFHCYSFFLQAYREKEKLLHSYDLLEIPHKEGLYKQVLTDLKNHTQLRIEYRDTDHLVHPGSDIVHDLSHGHYGSTKYHANSNGNQR</sequence>
<protein>
    <submittedName>
        <fullName evidence="1">Uncharacterized protein</fullName>
    </submittedName>
</protein>